<dbReference type="EMBL" id="PJAI02000020">
    <property type="protein sequence ID" value="TYK64635.1"/>
    <property type="molecule type" value="Genomic_DNA"/>
</dbReference>
<comment type="caution">
    <text evidence="2">The sequence shown here is derived from an EMBL/GenBank/DDBJ whole genome shotgun (WGS) entry which is preliminary data.</text>
</comment>
<dbReference type="PANTHER" id="PTHR12558">
    <property type="entry name" value="CELL DIVISION CYCLE 16,23,27"/>
    <property type="match status" value="1"/>
</dbReference>
<keyword evidence="1" id="KW-0802">TPR repeat</keyword>
<feature type="repeat" description="TPR" evidence="1">
    <location>
        <begin position="839"/>
        <end position="872"/>
    </location>
</feature>
<dbReference type="RefSeq" id="WP_101344510.1">
    <property type="nucleotide sequence ID" value="NZ_PJAI02000020.1"/>
</dbReference>
<feature type="repeat" description="TPR" evidence="1">
    <location>
        <begin position="177"/>
        <end position="210"/>
    </location>
</feature>
<dbReference type="Pfam" id="PF14559">
    <property type="entry name" value="TPR_19"/>
    <property type="match status" value="2"/>
</dbReference>
<dbReference type="InterPro" id="IPR014266">
    <property type="entry name" value="PEP-CTERM_TPR_PrsT"/>
</dbReference>
<dbReference type="InterPro" id="IPR019734">
    <property type="entry name" value="TPR_rpt"/>
</dbReference>
<sequence length="954" mass="107154">MFNNLLAFLFQKALFFSVKTRVFLILFTLISSNVFAQNSAINQSYEDALQAFYQAKYQTSIIHLKNILQLDSNHLPSRVLMAENLLQQGKASAAEVELKFASAAGADNMKIMPLLARAYLIQNNYQFILDIYIPENSPDNYKSIMQGYVGYAYLGQRDYPQATAAFTQSLTLSPNNVDALLGLAKVSIQQEDSAHALSLIKQVLTIEPNNKQALLMASITYKLTNDLSAALTTINQLILLDDKNYSALLTRSMLLSGLGEDEQAAADLDIILDHFPNEPIANYVRLISSPAQADNEASKKLELHLMSILASIPAEYKNEQPVFLFLTGLVNFQNNAMENAQQTLLKYHKKAPNDIAAIKLLARSQMALGDYFQAKKHLIKAHFLDEADVEIWALLARTYMMTDELDKADFYFKKVHNSNPTDLTAIIDLATLYLLNDDVIAIQKLLEPATKIASLSDNIPQQTQILFMLIKALQETNSLDEAMLYSQQLLKVANNNTYAHQIQGNILALQGKIAPAKAAFIRAIELDESNFQAVMFLARIEALLGNINSSIALLKTALESGPNSALYIELGDVYQGINNTEASMTWYQKGLAKNPSSILALNKIVAIHLADHQLEQAVAITENYIQKFDNNEQAHLLLAQLYQQSGWYQKALTQMNQYVKLATNRAVAFYQLAQLQLVNNDTNEAELSLQKSIAWQSDYQPAYLLLLSLYNKLDTATEAEEKSLKLINALSAVSADKSLIAQLTADLYWSINQENKALNLYQQSYTIKANRAALLGLFRIYRSNKQYVQISKLLTEWLNKNPDDLTLAISLAENYRLMGDLAKASSYYQTLVENNSDNPVLLNNAAIVYRELKQYDQAAELIDRAYQLMPQNIIILDTKAWIEFHRGNVNNALALLRKANTLDYENAEVKYHLAVTLAALQRKTEARKYLQESVSSEQTYPEKSQAKALLSSWR</sequence>
<evidence type="ECO:0000313" key="3">
    <source>
        <dbReference type="Proteomes" id="UP000815846"/>
    </source>
</evidence>
<accession>A0ABY3MTX8</accession>
<gene>
    <name evidence="2" type="primary">prsT</name>
    <name evidence="2" type="ORF">CWS31_014365</name>
</gene>
<dbReference type="Pfam" id="PF13432">
    <property type="entry name" value="TPR_16"/>
    <property type="match status" value="2"/>
</dbReference>
<reference evidence="2 3" key="1">
    <citation type="submission" date="2019-08" db="EMBL/GenBank/DDBJ databases">
        <title>Microbe sample from Colwellia echini.</title>
        <authorList>
            <person name="Christiansen L."/>
            <person name="Pathiraja D."/>
            <person name="Schultz-Johansen M."/>
            <person name="Choi I.-G."/>
            <person name="Stougaard P."/>
        </authorList>
    </citation>
    <scope>NUCLEOTIDE SEQUENCE [LARGE SCALE GENOMIC DNA]</scope>
    <source>
        <strain evidence="2 3">A3</strain>
    </source>
</reference>
<protein>
    <submittedName>
        <fullName evidence="2">PEP-CTERM system TPR-repeat protein PrsT</fullName>
    </submittedName>
</protein>
<dbReference type="NCBIfam" id="TIGR02917">
    <property type="entry name" value="PEP_TPR_lipo"/>
    <property type="match status" value="1"/>
</dbReference>
<evidence type="ECO:0000256" key="1">
    <source>
        <dbReference type="PROSITE-ProRule" id="PRU00339"/>
    </source>
</evidence>
<dbReference type="PROSITE" id="PS50005">
    <property type="entry name" value="TPR"/>
    <property type="match status" value="5"/>
</dbReference>
<name>A0ABY3MTX8_9GAMM</name>
<feature type="repeat" description="TPR" evidence="1">
    <location>
        <begin position="143"/>
        <end position="176"/>
    </location>
</feature>
<dbReference type="Pfam" id="PF13181">
    <property type="entry name" value="TPR_8"/>
    <property type="match status" value="1"/>
</dbReference>
<evidence type="ECO:0000313" key="2">
    <source>
        <dbReference type="EMBL" id="TYK64635.1"/>
    </source>
</evidence>
<keyword evidence="3" id="KW-1185">Reference proteome</keyword>
<dbReference type="Gene3D" id="1.25.40.10">
    <property type="entry name" value="Tetratricopeptide repeat domain"/>
    <property type="match status" value="5"/>
</dbReference>
<dbReference type="Proteomes" id="UP000815846">
    <property type="component" value="Unassembled WGS sequence"/>
</dbReference>
<dbReference type="InterPro" id="IPR011990">
    <property type="entry name" value="TPR-like_helical_dom_sf"/>
</dbReference>
<dbReference type="SUPFAM" id="SSF48452">
    <property type="entry name" value="TPR-like"/>
    <property type="match status" value="4"/>
</dbReference>
<proteinExistence type="predicted"/>
<feature type="repeat" description="TPR" evidence="1">
    <location>
        <begin position="564"/>
        <end position="597"/>
    </location>
</feature>
<feature type="repeat" description="TPR" evidence="1">
    <location>
        <begin position="389"/>
        <end position="422"/>
    </location>
</feature>
<organism evidence="2 3">
    <name type="scientific">Colwellia echini</name>
    <dbReference type="NCBI Taxonomy" id="1982103"/>
    <lineage>
        <taxon>Bacteria</taxon>
        <taxon>Pseudomonadati</taxon>
        <taxon>Pseudomonadota</taxon>
        <taxon>Gammaproteobacteria</taxon>
        <taxon>Alteromonadales</taxon>
        <taxon>Colwelliaceae</taxon>
        <taxon>Colwellia</taxon>
    </lineage>
</organism>
<dbReference type="SMART" id="SM00028">
    <property type="entry name" value="TPR"/>
    <property type="match status" value="14"/>
</dbReference>
<dbReference type="PANTHER" id="PTHR12558:SF47">
    <property type="entry name" value="LIPOPOLYSACCHARIDE ASSEMBLY PROTEIN B"/>
    <property type="match status" value="1"/>
</dbReference>